<dbReference type="EMBL" id="ADBV01022498">
    <property type="protein sequence ID" value="EJW70310.1"/>
    <property type="molecule type" value="Genomic_DNA"/>
</dbReference>
<comment type="caution">
    <text evidence="1">The sequence shown here is derived from an EMBL/GenBank/DDBJ whole genome shotgun (WGS) entry which is preliminary data.</text>
</comment>
<sequence>IVNAKDLEKISEDDNLEIITKCQSLYKYSNRTIKFEKINEAQFKLLGGEIISSADYGHLVQIIHIRDNVNGEAG</sequence>
<proteinExistence type="predicted"/>
<name>J9A8N9_WUCBA</name>
<gene>
    <name evidence="1" type="ORF">WUBG_18783</name>
</gene>
<accession>J9A8N9</accession>
<evidence type="ECO:0000313" key="1">
    <source>
        <dbReference type="EMBL" id="EJW70310.1"/>
    </source>
</evidence>
<dbReference type="Proteomes" id="UP000004810">
    <property type="component" value="Unassembled WGS sequence"/>
</dbReference>
<dbReference type="AlphaFoldDB" id="J9A8N9"/>
<feature type="non-terminal residue" evidence="1">
    <location>
        <position position="1"/>
    </location>
</feature>
<protein>
    <submittedName>
        <fullName evidence="1">Uncharacterized protein</fullName>
    </submittedName>
</protein>
<organism evidence="1 2">
    <name type="scientific">Wuchereria bancrofti</name>
    <dbReference type="NCBI Taxonomy" id="6293"/>
    <lineage>
        <taxon>Eukaryota</taxon>
        <taxon>Metazoa</taxon>
        <taxon>Ecdysozoa</taxon>
        <taxon>Nematoda</taxon>
        <taxon>Chromadorea</taxon>
        <taxon>Rhabditida</taxon>
        <taxon>Spirurina</taxon>
        <taxon>Spiruromorpha</taxon>
        <taxon>Filarioidea</taxon>
        <taxon>Onchocercidae</taxon>
        <taxon>Wuchereria</taxon>
    </lineage>
</organism>
<evidence type="ECO:0000313" key="2">
    <source>
        <dbReference type="Proteomes" id="UP000004810"/>
    </source>
</evidence>
<reference evidence="2" key="1">
    <citation type="submission" date="2012-08" db="EMBL/GenBank/DDBJ databases">
        <title>The Genome Sequence of Wuchereria bancrofti.</title>
        <authorList>
            <person name="Nutman T.B."/>
            <person name="Fink D.L."/>
            <person name="Russ C."/>
            <person name="Young S."/>
            <person name="Zeng Q."/>
            <person name="Koehrsen M."/>
            <person name="Alvarado L."/>
            <person name="Berlin A."/>
            <person name="Chapman S.B."/>
            <person name="Chen Z."/>
            <person name="Freedman E."/>
            <person name="Gellesch M."/>
            <person name="Goldberg J."/>
            <person name="Griggs A."/>
            <person name="Gujja S."/>
            <person name="Heilman E.R."/>
            <person name="Heiman D."/>
            <person name="Hepburn T."/>
            <person name="Howarth C."/>
            <person name="Jen D."/>
            <person name="Larson L."/>
            <person name="Lewis B."/>
            <person name="Mehta T."/>
            <person name="Park D."/>
            <person name="Pearson M."/>
            <person name="Roberts A."/>
            <person name="Saif S."/>
            <person name="Shea T."/>
            <person name="Shenoy N."/>
            <person name="Sisk P."/>
            <person name="Stolte C."/>
            <person name="Sykes S."/>
            <person name="Walk T."/>
            <person name="White J."/>
            <person name="Yandava C."/>
            <person name="Haas B."/>
            <person name="Henn M.R."/>
            <person name="Nusbaum C."/>
            <person name="Birren B."/>
        </authorList>
    </citation>
    <scope>NUCLEOTIDE SEQUENCE [LARGE SCALE GENOMIC DNA]</scope>
    <source>
        <strain evidence="2">NA</strain>
    </source>
</reference>